<feature type="transmembrane region" description="Helical" evidence="8">
    <location>
        <begin position="319"/>
        <end position="345"/>
    </location>
</feature>
<name>A0AAU7W7F0_9MICO</name>
<protein>
    <submittedName>
        <fullName evidence="10">MFS transporter</fullName>
    </submittedName>
</protein>
<evidence type="ECO:0000256" key="3">
    <source>
        <dbReference type="ARBA" id="ARBA00022475"/>
    </source>
</evidence>
<keyword evidence="4 8" id="KW-0812">Transmembrane</keyword>
<sequence length="441" mass="45637">MSAESSVSRSSQAARSWRRDFGRLWVSQGASVVGAEIGDLAIPLLAVLVLHASALELGLMSLARWLPFLLLALPLGVLVDRMRRRPLIVTADWARALLCAAIATAALTGVLTFPALVALVAVIGCFTVLFEVSYQSVLPTVVPVPELGTANARLGATASAAQVGGPGLGGLLVQWLTAPVALVATALTYVVSAVAVQRIRAVELPPGATGGFAAELREGLRFVARDRYLVANLGFSALYNPFAEWILVLFTLHAVQSLGLDAAQLGFVLATGAVGALVGSVLAGRAVRRFGAGRPLLWCAIVECVVLLALPLADASWGVAAVMATVSVAFALNGAGTAMSSVILITIRQLRTPDRLLGRVNASMRWVSYGTIALGAAAGGVVGELLGTRLGLLIGALLCLATVVWVALSPLPRIGDPTALAIPERREPLGPEPSEPAARPA</sequence>
<evidence type="ECO:0000256" key="6">
    <source>
        <dbReference type="ARBA" id="ARBA00023136"/>
    </source>
</evidence>
<feature type="transmembrane region" description="Helical" evidence="8">
    <location>
        <begin position="172"/>
        <end position="196"/>
    </location>
</feature>
<feature type="transmembrane region" description="Helical" evidence="8">
    <location>
        <begin position="295"/>
        <end position="313"/>
    </location>
</feature>
<reference evidence="10" key="1">
    <citation type="submission" date="2024-05" db="EMBL/GenBank/DDBJ databases">
        <authorList>
            <person name="Yu L."/>
        </authorList>
    </citation>
    <scope>NUCLEOTIDE SEQUENCE</scope>
    <source>
        <strain evidence="10">G08B096</strain>
    </source>
</reference>
<feature type="domain" description="Major facilitator superfamily (MFS) profile" evidence="9">
    <location>
        <begin position="229"/>
        <end position="441"/>
    </location>
</feature>
<evidence type="ECO:0000256" key="2">
    <source>
        <dbReference type="ARBA" id="ARBA00022448"/>
    </source>
</evidence>
<keyword evidence="6 8" id="KW-0472">Membrane</keyword>
<feature type="transmembrane region" description="Helical" evidence="8">
    <location>
        <begin position="229"/>
        <end position="250"/>
    </location>
</feature>
<proteinExistence type="predicted"/>
<feature type="transmembrane region" description="Helical" evidence="8">
    <location>
        <begin position="62"/>
        <end position="79"/>
    </location>
</feature>
<gene>
    <name evidence="10" type="ORF">ABIQ69_13510</name>
</gene>
<feature type="transmembrane region" description="Helical" evidence="8">
    <location>
        <begin position="262"/>
        <end position="283"/>
    </location>
</feature>
<dbReference type="Gene3D" id="1.20.1250.20">
    <property type="entry name" value="MFS general substrate transporter like domains"/>
    <property type="match status" value="1"/>
</dbReference>
<dbReference type="EMBL" id="CP158374">
    <property type="protein sequence ID" value="XBX81621.1"/>
    <property type="molecule type" value="Genomic_DNA"/>
</dbReference>
<feature type="region of interest" description="Disordered" evidence="7">
    <location>
        <begin position="422"/>
        <end position="441"/>
    </location>
</feature>
<evidence type="ECO:0000256" key="8">
    <source>
        <dbReference type="SAM" id="Phobius"/>
    </source>
</evidence>
<dbReference type="SUPFAM" id="SSF103473">
    <property type="entry name" value="MFS general substrate transporter"/>
    <property type="match status" value="1"/>
</dbReference>
<dbReference type="CDD" id="cd06173">
    <property type="entry name" value="MFS_MefA_like"/>
    <property type="match status" value="1"/>
</dbReference>
<keyword evidence="5 8" id="KW-1133">Transmembrane helix</keyword>
<keyword evidence="2" id="KW-0813">Transport</keyword>
<dbReference type="GO" id="GO:0022857">
    <property type="term" value="F:transmembrane transporter activity"/>
    <property type="evidence" value="ECO:0007669"/>
    <property type="project" value="InterPro"/>
</dbReference>
<feature type="transmembrane region" description="Helical" evidence="8">
    <location>
        <begin position="100"/>
        <end position="130"/>
    </location>
</feature>
<dbReference type="Pfam" id="PF05977">
    <property type="entry name" value="MFS_3"/>
    <property type="match status" value="1"/>
</dbReference>
<evidence type="ECO:0000256" key="7">
    <source>
        <dbReference type="SAM" id="MobiDB-lite"/>
    </source>
</evidence>
<evidence type="ECO:0000256" key="4">
    <source>
        <dbReference type="ARBA" id="ARBA00022692"/>
    </source>
</evidence>
<feature type="transmembrane region" description="Helical" evidence="8">
    <location>
        <begin position="389"/>
        <end position="408"/>
    </location>
</feature>
<dbReference type="PANTHER" id="PTHR23513">
    <property type="entry name" value="INTEGRAL MEMBRANE EFFLUX PROTEIN-RELATED"/>
    <property type="match status" value="1"/>
</dbReference>
<dbReference type="PANTHER" id="PTHR23513:SF6">
    <property type="entry name" value="MAJOR FACILITATOR SUPERFAMILY ASSOCIATED DOMAIN-CONTAINING PROTEIN"/>
    <property type="match status" value="1"/>
</dbReference>
<evidence type="ECO:0000256" key="5">
    <source>
        <dbReference type="ARBA" id="ARBA00022989"/>
    </source>
</evidence>
<keyword evidence="3" id="KW-1003">Cell membrane</keyword>
<evidence type="ECO:0000256" key="1">
    <source>
        <dbReference type="ARBA" id="ARBA00004651"/>
    </source>
</evidence>
<organism evidence="10">
    <name type="scientific">Agromyces sp. G08B096</name>
    <dbReference type="NCBI Taxonomy" id="3156399"/>
    <lineage>
        <taxon>Bacteria</taxon>
        <taxon>Bacillati</taxon>
        <taxon>Actinomycetota</taxon>
        <taxon>Actinomycetes</taxon>
        <taxon>Micrococcales</taxon>
        <taxon>Microbacteriaceae</taxon>
        <taxon>Agromyces</taxon>
    </lineage>
</organism>
<comment type="subcellular location">
    <subcellularLocation>
        <location evidence="1">Cell membrane</location>
        <topology evidence="1">Multi-pass membrane protein</topology>
    </subcellularLocation>
</comment>
<accession>A0AAU7W7F0</accession>
<dbReference type="InterPro" id="IPR020846">
    <property type="entry name" value="MFS_dom"/>
</dbReference>
<evidence type="ECO:0000313" key="10">
    <source>
        <dbReference type="EMBL" id="XBX81621.1"/>
    </source>
</evidence>
<evidence type="ECO:0000259" key="9">
    <source>
        <dbReference type="PROSITE" id="PS50850"/>
    </source>
</evidence>
<dbReference type="GO" id="GO:0005886">
    <property type="term" value="C:plasma membrane"/>
    <property type="evidence" value="ECO:0007669"/>
    <property type="project" value="UniProtKB-SubCell"/>
</dbReference>
<feature type="transmembrane region" description="Helical" evidence="8">
    <location>
        <begin position="366"/>
        <end position="383"/>
    </location>
</feature>
<dbReference type="InterPro" id="IPR036259">
    <property type="entry name" value="MFS_trans_sf"/>
</dbReference>
<dbReference type="InterPro" id="IPR010290">
    <property type="entry name" value="TM_effector"/>
</dbReference>
<dbReference type="PROSITE" id="PS50850">
    <property type="entry name" value="MFS"/>
    <property type="match status" value="1"/>
</dbReference>
<dbReference type="AlphaFoldDB" id="A0AAU7W7F0"/>
<dbReference type="RefSeq" id="WP_350347643.1">
    <property type="nucleotide sequence ID" value="NZ_CP158374.1"/>
</dbReference>
<feature type="transmembrane region" description="Helical" evidence="8">
    <location>
        <begin position="24"/>
        <end position="50"/>
    </location>
</feature>